<dbReference type="RefSeq" id="WP_072402909.1">
    <property type="nucleotide sequence ID" value="NZ_FPKV01000003.1"/>
</dbReference>
<keyword evidence="1" id="KW-1133">Transmembrane helix</keyword>
<keyword evidence="3" id="KW-1185">Reference proteome</keyword>
<evidence type="ECO:0000313" key="3">
    <source>
        <dbReference type="Proteomes" id="UP000182544"/>
    </source>
</evidence>
<name>A0A1K2IN32_9FLAO</name>
<proteinExistence type="predicted"/>
<evidence type="ECO:0000256" key="1">
    <source>
        <dbReference type="SAM" id="Phobius"/>
    </source>
</evidence>
<dbReference type="STRING" id="369401.SAMN05428642_103289"/>
<reference evidence="2 3" key="1">
    <citation type="submission" date="2016-10" db="EMBL/GenBank/DDBJ databases">
        <authorList>
            <person name="de Groot N.N."/>
        </authorList>
    </citation>
    <scope>NUCLEOTIDE SEQUENCE [LARGE SCALE GENOMIC DNA]</scope>
    <source>
        <strain evidence="2 3">DSM 18180</strain>
    </source>
</reference>
<dbReference type="EMBL" id="FPKV01000003">
    <property type="protein sequence ID" value="SFZ93710.1"/>
    <property type="molecule type" value="Genomic_DNA"/>
</dbReference>
<protein>
    <submittedName>
        <fullName evidence="2">Uncharacterized protein</fullName>
    </submittedName>
</protein>
<evidence type="ECO:0000313" key="2">
    <source>
        <dbReference type="EMBL" id="SFZ93710.1"/>
    </source>
</evidence>
<sequence length="84" mass="9691">MELVLTKVDLEPLPKHNEDLIIEPSGFLTSEYKAVVNENYTKKDTTSIFSIKQRIKSRNYRTCCNAEIALKLSIFLTIILLIFN</sequence>
<organism evidence="2 3">
    <name type="scientific">Flaviramulus basaltis</name>
    <dbReference type="NCBI Taxonomy" id="369401"/>
    <lineage>
        <taxon>Bacteria</taxon>
        <taxon>Pseudomonadati</taxon>
        <taxon>Bacteroidota</taxon>
        <taxon>Flavobacteriia</taxon>
        <taxon>Flavobacteriales</taxon>
        <taxon>Flavobacteriaceae</taxon>
        <taxon>Flaviramulus</taxon>
    </lineage>
</organism>
<keyword evidence="1" id="KW-0472">Membrane</keyword>
<gene>
    <name evidence="2" type="ORF">SAMN05428642_103289</name>
</gene>
<accession>A0A1K2IN32</accession>
<dbReference type="OrthoDB" id="1449790at2"/>
<dbReference type="AlphaFoldDB" id="A0A1K2IN32"/>
<dbReference type="Proteomes" id="UP000182544">
    <property type="component" value="Unassembled WGS sequence"/>
</dbReference>
<feature type="transmembrane region" description="Helical" evidence="1">
    <location>
        <begin position="62"/>
        <end position="83"/>
    </location>
</feature>
<keyword evidence="1" id="KW-0812">Transmembrane</keyword>